<dbReference type="AlphaFoldDB" id="A0AAV6XM88"/>
<organism evidence="2 3">
    <name type="scientific">Buddleja alternifolia</name>
    <dbReference type="NCBI Taxonomy" id="168488"/>
    <lineage>
        <taxon>Eukaryota</taxon>
        <taxon>Viridiplantae</taxon>
        <taxon>Streptophyta</taxon>
        <taxon>Embryophyta</taxon>
        <taxon>Tracheophyta</taxon>
        <taxon>Spermatophyta</taxon>
        <taxon>Magnoliopsida</taxon>
        <taxon>eudicotyledons</taxon>
        <taxon>Gunneridae</taxon>
        <taxon>Pentapetalae</taxon>
        <taxon>asterids</taxon>
        <taxon>lamiids</taxon>
        <taxon>Lamiales</taxon>
        <taxon>Scrophulariaceae</taxon>
        <taxon>Buddlejeae</taxon>
        <taxon>Buddleja</taxon>
    </lineage>
</organism>
<comment type="caution">
    <text evidence="2">The sequence shown here is derived from an EMBL/GenBank/DDBJ whole genome shotgun (WGS) entry which is preliminary data.</text>
</comment>
<feature type="compositionally biased region" description="Acidic residues" evidence="1">
    <location>
        <begin position="181"/>
        <end position="191"/>
    </location>
</feature>
<name>A0AAV6XM88_9LAMI</name>
<protein>
    <submittedName>
        <fullName evidence="2">Uncharacterized protein</fullName>
    </submittedName>
</protein>
<dbReference type="EMBL" id="WHWC01000006">
    <property type="protein sequence ID" value="KAG8380290.1"/>
    <property type="molecule type" value="Genomic_DNA"/>
</dbReference>
<feature type="compositionally biased region" description="Acidic residues" evidence="1">
    <location>
        <begin position="227"/>
        <end position="238"/>
    </location>
</feature>
<feature type="region of interest" description="Disordered" evidence="1">
    <location>
        <begin position="174"/>
        <end position="239"/>
    </location>
</feature>
<feature type="compositionally biased region" description="Basic and acidic residues" evidence="1">
    <location>
        <begin position="193"/>
        <end position="226"/>
    </location>
</feature>
<reference evidence="2" key="1">
    <citation type="submission" date="2019-10" db="EMBL/GenBank/DDBJ databases">
        <authorList>
            <person name="Zhang R."/>
            <person name="Pan Y."/>
            <person name="Wang J."/>
            <person name="Ma R."/>
            <person name="Yu S."/>
        </authorList>
    </citation>
    <scope>NUCLEOTIDE SEQUENCE</scope>
    <source>
        <strain evidence="2">LA-IB0</strain>
        <tissue evidence="2">Leaf</tissue>
    </source>
</reference>
<sequence length="394" mass="43194">MEERVFEIWIGSGSFGFFQKVIYKDPHLFCTGRKLLGHDKSHCLTYGKNAKTLQPDTIPPPQEDLRQVLNRKKGKRVVVDGSPATSKNPINIGVAGTSKVFDKSSEPVSNPVAPTSEPVLQGNDGLLSGGIDCMEQNNDNGTNHMENEQVDHIVAINGEGKIQAAPTSTYNQFHNLAPLSDSEDEESDLDVDNLTREDSKSGDDSTGKDNEFRKSFEDEHNNRSSGEELDSTDSSEDNVDLKCDEETKFLKGNNHVRRKRASADTNLLVANSILPSQVSFNSVEEQAKIQAATLILQREGRKGFAKASKLFKPPVNHSTEPPTHNPPCPLPKDILSEASENGKHKRSTSTHVAPISPNKIPPPITTRSKKNSTLDKSKSITTRSKTSAPTSKFL</sequence>
<accession>A0AAV6XM88</accession>
<gene>
    <name evidence="2" type="ORF">BUALT_Bualt06G0000300</name>
</gene>
<evidence type="ECO:0000313" key="3">
    <source>
        <dbReference type="Proteomes" id="UP000826271"/>
    </source>
</evidence>
<evidence type="ECO:0000256" key="1">
    <source>
        <dbReference type="SAM" id="MobiDB-lite"/>
    </source>
</evidence>
<keyword evidence="3" id="KW-1185">Reference proteome</keyword>
<dbReference type="Proteomes" id="UP000826271">
    <property type="component" value="Unassembled WGS sequence"/>
</dbReference>
<feature type="region of interest" description="Disordered" evidence="1">
    <location>
        <begin position="312"/>
        <end position="394"/>
    </location>
</feature>
<evidence type="ECO:0000313" key="2">
    <source>
        <dbReference type="EMBL" id="KAG8380290.1"/>
    </source>
</evidence>
<proteinExistence type="predicted"/>